<reference evidence="1" key="1">
    <citation type="submission" date="2021-01" db="EMBL/GenBank/DDBJ databases">
        <authorList>
            <person name="Sun Q."/>
        </authorList>
    </citation>
    <scope>NUCLEOTIDE SEQUENCE</scope>
    <source>
        <strain evidence="1">YIM B02566</strain>
    </source>
</reference>
<proteinExistence type="predicted"/>
<evidence type="ECO:0000313" key="2">
    <source>
        <dbReference type="Proteomes" id="UP000616151"/>
    </source>
</evidence>
<dbReference type="EMBL" id="JAENHL010000008">
    <property type="protein sequence ID" value="MBK1870524.1"/>
    <property type="molecule type" value="Genomic_DNA"/>
</dbReference>
<comment type="caution">
    <text evidence="1">The sequence shown here is derived from an EMBL/GenBank/DDBJ whole genome shotgun (WGS) entry which is preliminary data.</text>
</comment>
<dbReference type="Proteomes" id="UP000616151">
    <property type="component" value="Unassembled WGS sequence"/>
</dbReference>
<keyword evidence="1" id="KW-0378">Hydrolase</keyword>
<protein>
    <submittedName>
        <fullName evidence="1">Phosphoglycolate phosphatase</fullName>
        <ecNumber evidence="1">3.1.3.18</ecNumber>
    </submittedName>
</protein>
<sequence>MGIVIFDLDGTLVDSAPDLADALDDLLVENGREPLGLAVGRALIGHGMDNLVRQGLARRGMTVSDDALRPFADRFRAIYATRLSRRTRPYDGVETALDRLAAQGWRLAVCTNKLEPYARRILADLGLAARFSVVSGPDTFGVAKPDPRQLLRTIEAAGAGGMPAVMVGDSEVDVALAKAARVPIIAVTYGYAKTPLADLAPDALAGRFDEVPALVERLARS</sequence>
<name>A0ACC5RCV3_9HYPH</name>
<keyword evidence="2" id="KW-1185">Reference proteome</keyword>
<evidence type="ECO:0000313" key="1">
    <source>
        <dbReference type="EMBL" id="MBK1870524.1"/>
    </source>
</evidence>
<dbReference type="EC" id="3.1.3.18" evidence="1"/>
<organism evidence="1 2">
    <name type="scientific">Taklimakanibacter albus</name>
    <dbReference type="NCBI Taxonomy" id="2800327"/>
    <lineage>
        <taxon>Bacteria</taxon>
        <taxon>Pseudomonadati</taxon>
        <taxon>Pseudomonadota</taxon>
        <taxon>Alphaproteobacteria</taxon>
        <taxon>Hyphomicrobiales</taxon>
        <taxon>Aestuariivirgaceae</taxon>
        <taxon>Taklimakanibacter</taxon>
    </lineage>
</organism>
<gene>
    <name evidence="1" type="primary">gph</name>
    <name evidence="1" type="ORF">JHL16_29430</name>
</gene>
<accession>A0ACC5RCV3</accession>